<feature type="region of interest" description="Disordered" evidence="1">
    <location>
        <begin position="32"/>
        <end position="52"/>
    </location>
</feature>
<dbReference type="EMBL" id="AP014704">
    <property type="protein sequence ID" value="BAQ43565.1"/>
    <property type="molecule type" value="Genomic_DNA"/>
</dbReference>
<evidence type="ECO:0000256" key="1">
    <source>
        <dbReference type="SAM" id="MobiDB-lite"/>
    </source>
</evidence>
<dbReference type="GO" id="GO:0003677">
    <property type="term" value="F:DNA binding"/>
    <property type="evidence" value="ECO:0007669"/>
    <property type="project" value="InterPro"/>
</dbReference>
<evidence type="ECO:0000259" key="2">
    <source>
        <dbReference type="Pfam" id="PF01609"/>
    </source>
</evidence>
<reference evidence="3 4" key="1">
    <citation type="journal article" date="2015" name="Genome Announc.">
        <title>Complete Genome Sequence of Methylobacterium aquaticum Strain 22A, Isolated from Racomitrium japonicum Moss.</title>
        <authorList>
            <person name="Tani A."/>
            <person name="Ogura Y."/>
            <person name="Hayashi T."/>
            <person name="Kimbara K."/>
        </authorList>
    </citation>
    <scope>NUCLEOTIDE SEQUENCE [LARGE SCALE GENOMIC DNA]</scope>
    <source>
        <strain evidence="3 4">MA-22A</strain>
    </source>
</reference>
<dbReference type="RefSeq" id="WP_346013841.1">
    <property type="nucleotide sequence ID" value="NZ_AP014704.1"/>
</dbReference>
<accession>A0A0C6FLP4</accession>
<dbReference type="GO" id="GO:0006313">
    <property type="term" value="P:DNA transposition"/>
    <property type="evidence" value="ECO:0007669"/>
    <property type="project" value="InterPro"/>
</dbReference>
<organism evidence="3 4">
    <name type="scientific">Methylobacterium aquaticum</name>
    <dbReference type="NCBI Taxonomy" id="270351"/>
    <lineage>
        <taxon>Bacteria</taxon>
        <taxon>Pseudomonadati</taxon>
        <taxon>Pseudomonadota</taxon>
        <taxon>Alphaproteobacteria</taxon>
        <taxon>Hyphomicrobiales</taxon>
        <taxon>Methylobacteriaceae</taxon>
        <taxon>Methylobacterium</taxon>
    </lineage>
</organism>
<dbReference type="KEGG" id="maqu:Maq22A_c00255"/>
<reference evidence="4" key="2">
    <citation type="submission" date="2015-01" db="EMBL/GenBank/DDBJ databases">
        <title>Complete genome sequence of Methylobacterium aquaticum strain 22A.</title>
        <authorList>
            <person name="Tani A."/>
            <person name="Ogura Y."/>
            <person name="Hayashi T."/>
        </authorList>
    </citation>
    <scope>NUCLEOTIDE SEQUENCE [LARGE SCALE GENOMIC DNA]</scope>
    <source>
        <strain evidence="4">MA-22A</strain>
    </source>
</reference>
<evidence type="ECO:0000313" key="3">
    <source>
        <dbReference type="EMBL" id="BAQ43565.1"/>
    </source>
</evidence>
<evidence type="ECO:0000313" key="4">
    <source>
        <dbReference type="Proteomes" id="UP000061432"/>
    </source>
</evidence>
<dbReference type="GO" id="GO:0004803">
    <property type="term" value="F:transposase activity"/>
    <property type="evidence" value="ECO:0007669"/>
    <property type="project" value="InterPro"/>
</dbReference>
<protein>
    <submittedName>
        <fullName evidence="3">Transposase of ISMdi17, IS5 family</fullName>
    </submittedName>
</protein>
<dbReference type="AlphaFoldDB" id="A0A0C6FLP4"/>
<dbReference type="STRING" id="270351.Maq22A_c00255"/>
<sequence length="161" mass="17072">MEVSSGSNLMTQEFHATVPVSWWHSDERRRHADCHPSGAVSQVSCERPEDRPRVGCEAGLTGAILDAQAARSGGVGVEGVRGYDPAKRVVGHKRDALTDTDGRLMMAAVSSADLHDSHGGRRAPARLASVLAVPCPCFADCAYRGERVGTAPAITVEIVEP</sequence>
<name>A0A0C6FLP4_9HYPH</name>
<dbReference type="Proteomes" id="UP000061432">
    <property type="component" value="Chromosome"/>
</dbReference>
<gene>
    <name evidence="3" type="ORF">Maq22A_c00255</name>
</gene>
<feature type="domain" description="Transposase IS4-like" evidence="2">
    <location>
        <begin position="60"/>
        <end position="146"/>
    </location>
</feature>
<proteinExistence type="predicted"/>
<dbReference type="Pfam" id="PF01609">
    <property type="entry name" value="DDE_Tnp_1"/>
    <property type="match status" value="1"/>
</dbReference>
<dbReference type="InterPro" id="IPR002559">
    <property type="entry name" value="Transposase_11"/>
</dbReference>
<dbReference type="PATRIC" id="fig|270351.10.peg.47"/>